<dbReference type="EMBL" id="JBDFQZ010000007">
    <property type="protein sequence ID" value="KAK9705141.1"/>
    <property type="molecule type" value="Genomic_DNA"/>
</dbReference>
<accession>A0AAW1JMQ9</accession>
<name>A0AAW1JMQ9_SAPOF</name>
<evidence type="ECO:0000313" key="3">
    <source>
        <dbReference type="Proteomes" id="UP001443914"/>
    </source>
</evidence>
<evidence type="ECO:0000313" key="2">
    <source>
        <dbReference type="EMBL" id="KAK9705141.1"/>
    </source>
</evidence>
<gene>
    <name evidence="2" type="ORF">RND81_07G035900</name>
</gene>
<evidence type="ECO:0000256" key="1">
    <source>
        <dbReference type="SAM" id="MobiDB-lite"/>
    </source>
</evidence>
<proteinExistence type="predicted"/>
<comment type="caution">
    <text evidence="2">The sequence shown here is derived from an EMBL/GenBank/DDBJ whole genome shotgun (WGS) entry which is preliminary data.</text>
</comment>
<reference evidence="2" key="1">
    <citation type="submission" date="2024-03" db="EMBL/GenBank/DDBJ databases">
        <title>WGS assembly of Saponaria officinalis var. Norfolk2.</title>
        <authorList>
            <person name="Jenkins J."/>
            <person name="Shu S."/>
            <person name="Grimwood J."/>
            <person name="Barry K."/>
            <person name="Goodstein D."/>
            <person name="Schmutz J."/>
            <person name="Leebens-Mack J."/>
            <person name="Osbourn A."/>
        </authorList>
    </citation>
    <scope>NUCLEOTIDE SEQUENCE [LARGE SCALE GENOMIC DNA]</scope>
    <source>
        <strain evidence="2">JIC</strain>
    </source>
</reference>
<sequence>MCFGSSRPQQTSRKTHEIPNPTLTPIPNLKHNARPRPLPFAASRPTPCRCRPRLLLCQPLSSLHTPYYLISEAINKVYEDSKAMRRQLLDKEVELRAFLQK</sequence>
<dbReference type="Proteomes" id="UP001443914">
    <property type="component" value="Unassembled WGS sequence"/>
</dbReference>
<feature type="region of interest" description="Disordered" evidence="1">
    <location>
        <begin position="1"/>
        <end position="42"/>
    </location>
</feature>
<dbReference type="AlphaFoldDB" id="A0AAW1JMQ9"/>
<protein>
    <submittedName>
        <fullName evidence="2">Uncharacterized protein</fullName>
    </submittedName>
</protein>
<organism evidence="2 3">
    <name type="scientific">Saponaria officinalis</name>
    <name type="common">Common soapwort</name>
    <name type="synonym">Lychnis saponaria</name>
    <dbReference type="NCBI Taxonomy" id="3572"/>
    <lineage>
        <taxon>Eukaryota</taxon>
        <taxon>Viridiplantae</taxon>
        <taxon>Streptophyta</taxon>
        <taxon>Embryophyta</taxon>
        <taxon>Tracheophyta</taxon>
        <taxon>Spermatophyta</taxon>
        <taxon>Magnoliopsida</taxon>
        <taxon>eudicotyledons</taxon>
        <taxon>Gunneridae</taxon>
        <taxon>Pentapetalae</taxon>
        <taxon>Caryophyllales</taxon>
        <taxon>Caryophyllaceae</taxon>
        <taxon>Caryophylleae</taxon>
        <taxon>Saponaria</taxon>
    </lineage>
</organism>
<keyword evidence="3" id="KW-1185">Reference proteome</keyword>
<feature type="compositionally biased region" description="Polar residues" evidence="1">
    <location>
        <begin position="1"/>
        <end position="12"/>
    </location>
</feature>